<dbReference type="Proteomes" id="UP000031036">
    <property type="component" value="Unassembled WGS sequence"/>
</dbReference>
<keyword evidence="2" id="KW-1185">Reference proteome</keyword>
<organism evidence="1 2">
    <name type="scientific">Toxocara canis</name>
    <name type="common">Canine roundworm</name>
    <dbReference type="NCBI Taxonomy" id="6265"/>
    <lineage>
        <taxon>Eukaryota</taxon>
        <taxon>Metazoa</taxon>
        <taxon>Ecdysozoa</taxon>
        <taxon>Nematoda</taxon>
        <taxon>Chromadorea</taxon>
        <taxon>Rhabditida</taxon>
        <taxon>Spirurina</taxon>
        <taxon>Ascaridomorpha</taxon>
        <taxon>Ascaridoidea</taxon>
        <taxon>Toxocaridae</taxon>
        <taxon>Toxocara</taxon>
    </lineage>
</organism>
<evidence type="ECO:0000313" key="1">
    <source>
        <dbReference type="EMBL" id="KHN83049.1"/>
    </source>
</evidence>
<evidence type="ECO:0000313" key="2">
    <source>
        <dbReference type="Proteomes" id="UP000031036"/>
    </source>
</evidence>
<reference evidence="1 2" key="1">
    <citation type="submission" date="2014-11" db="EMBL/GenBank/DDBJ databases">
        <title>Genetic blueprint of the zoonotic pathogen Toxocara canis.</title>
        <authorList>
            <person name="Zhu X.-Q."/>
            <person name="Korhonen P.K."/>
            <person name="Cai H."/>
            <person name="Young N.D."/>
            <person name="Nejsum P."/>
            <person name="von Samson-Himmelstjerna G."/>
            <person name="Boag P.R."/>
            <person name="Tan P."/>
            <person name="Li Q."/>
            <person name="Min J."/>
            <person name="Yang Y."/>
            <person name="Wang X."/>
            <person name="Fang X."/>
            <person name="Hall R.S."/>
            <person name="Hofmann A."/>
            <person name="Sternberg P.W."/>
            <person name="Jex A.R."/>
            <person name="Gasser R.B."/>
        </authorList>
    </citation>
    <scope>NUCLEOTIDE SEQUENCE [LARGE SCALE GENOMIC DNA]</scope>
    <source>
        <strain evidence="1">PN_DK_2014</strain>
    </source>
</reference>
<sequence>MSSIGIRRVLDLTRGKLEKAIEATPSFGEDLQGIEEIDPRRLNLTVAISTLRSRINTLQAKHDEWIGILTTLQGEEREREEECYEKYVKKEGNFLERIDEAQEVIDYLEARYKKATELYARYLLKSNDLLHVKCAQWYYR</sequence>
<name>A0A0B2VNV1_TOXCA</name>
<dbReference type="AlphaFoldDB" id="A0A0B2VNV1"/>
<dbReference type="STRING" id="6265.A0A0B2VNV1"/>
<proteinExistence type="predicted"/>
<gene>
    <name evidence="1" type="ORF">Tcan_12750</name>
</gene>
<accession>A0A0B2VNV1</accession>
<protein>
    <submittedName>
        <fullName evidence="1">Uncharacterized protein</fullName>
    </submittedName>
</protein>
<comment type="caution">
    <text evidence="1">The sequence shown here is derived from an EMBL/GenBank/DDBJ whole genome shotgun (WGS) entry which is preliminary data.</text>
</comment>
<dbReference type="EMBL" id="JPKZ01001259">
    <property type="protein sequence ID" value="KHN83049.1"/>
    <property type="molecule type" value="Genomic_DNA"/>
</dbReference>